<organism evidence="2 3">
    <name type="scientific">Azohydromonas lata</name>
    <dbReference type="NCBI Taxonomy" id="45677"/>
    <lineage>
        <taxon>Bacteria</taxon>
        <taxon>Pseudomonadati</taxon>
        <taxon>Pseudomonadota</taxon>
        <taxon>Betaproteobacteria</taxon>
        <taxon>Burkholderiales</taxon>
        <taxon>Sphaerotilaceae</taxon>
        <taxon>Azohydromonas</taxon>
    </lineage>
</organism>
<keyword evidence="3" id="KW-1185">Reference proteome</keyword>
<sequence length="164" mass="19106">MTASRPSVRVAVLMEREHQPNRWEDWRHRIAEVLPDEGGFGSEPRLLRDDGKTASFLFPGFELELFKDEAEGYYLNLSAGSPVWFVMWRVDDEDPSRARPEIVSLSYNEAGRWLDAQERVDNVPLHAGVREWLQAFVDEHYRPEPKKRQRPASFQRPEDRGRGG</sequence>
<feature type="region of interest" description="Disordered" evidence="1">
    <location>
        <begin position="142"/>
        <end position="164"/>
    </location>
</feature>
<comment type="caution">
    <text evidence="2">The sequence shown here is derived from an EMBL/GenBank/DDBJ whole genome shotgun (WGS) entry which is preliminary data.</text>
</comment>
<accession>A0ABU5IFP8</accession>
<dbReference type="RefSeq" id="WP_322465920.1">
    <property type="nucleotide sequence ID" value="NZ_JAXOJX010000021.1"/>
</dbReference>
<dbReference type="Pfam" id="PF11749">
    <property type="entry name" value="DUF3305"/>
    <property type="match status" value="1"/>
</dbReference>
<reference evidence="2 3" key="1">
    <citation type="submission" date="2023-11" db="EMBL/GenBank/DDBJ databases">
        <title>Draft genome of Azohydromonas lata strain H1 (DSM1123), a polyhydroxyalkanoate producer.</title>
        <authorList>
            <person name="Traversa D."/>
            <person name="D'Addabbo P."/>
            <person name="Pazzani C."/>
            <person name="Manzari C."/>
            <person name="Chiara M."/>
            <person name="Scrascia M."/>
        </authorList>
    </citation>
    <scope>NUCLEOTIDE SEQUENCE [LARGE SCALE GENOMIC DNA]</scope>
    <source>
        <strain evidence="2 3">H1</strain>
    </source>
</reference>
<dbReference type="Proteomes" id="UP001293718">
    <property type="component" value="Unassembled WGS sequence"/>
</dbReference>
<name>A0ABU5IFP8_9BURK</name>
<dbReference type="InterPro" id="IPR021736">
    <property type="entry name" value="DUF3305"/>
</dbReference>
<gene>
    <name evidence="2" type="ORF">SM757_13850</name>
</gene>
<evidence type="ECO:0000256" key="1">
    <source>
        <dbReference type="SAM" id="MobiDB-lite"/>
    </source>
</evidence>
<dbReference type="EMBL" id="JAXOJX010000021">
    <property type="protein sequence ID" value="MDZ5457659.1"/>
    <property type="molecule type" value="Genomic_DNA"/>
</dbReference>
<protein>
    <submittedName>
        <fullName evidence="2">DUF3305 domain-containing protein</fullName>
    </submittedName>
</protein>
<proteinExistence type="predicted"/>
<evidence type="ECO:0000313" key="3">
    <source>
        <dbReference type="Proteomes" id="UP001293718"/>
    </source>
</evidence>
<evidence type="ECO:0000313" key="2">
    <source>
        <dbReference type="EMBL" id="MDZ5457659.1"/>
    </source>
</evidence>